<organism evidence="2 3">
    <name type="scientific">Cellulosimicrobium cellulans</name>
    <name type="common">Arthrobacter luteus</name>
    <dbReference type="NCBI Taxonomy" id="1710"/>
    <lineage>
        <taxon>Bacteria</taxon>
        <taxon>Bacillati</taxon>
        <taxon>Actinomycetota</taxon>
        <taxon>Actinomycetes</taxon>
        <taxon>Micrococcales</taxon>
        <taxon>Promicromonosporaceae</taxon>
        <taxon>Cellulosimicrobium</taxon>
    </lineage>
</organism>
<reference evidence="2" key="1">
    <citation type="submission" date="2023-03" db="EMBL/GenBank/DDBJ databases">
        <title>Cellulosimicrobium cellulans NBRC 103059.</title>
        <authorList>
            <person name="Ichikawa N."/>
            <person name="Sato H."/>
            <person name="Tonouchi N."/>
        </authorList>
    </citation>
    <scope>NUCLEOTIDE SEQUENCE</scope>
    <source>
        <strain evidence="2">NBRC 103059</strain>
    </source>
</reference>
<dbReference type="EMBL" id="BSTG01000003">
    <property type="protein sequence ID" value="GLY58156.1"/>
    <property type="molecule type" value="Genomic_DNA"/>
</dbReference>
<dbReference type="AlphaFoldDB" id="A0AAV5P872"/>
<feature type="region of interest" description="Disordered" evidence="1">
    <location>
        <begin position="31"/>
        <end position="51"/>
    </location>
</feature>
<name>A0AAV5P872_CELCE</name>
<protein>
    <submittedName>
        <fullName evidence="2">Uncharacterized protein</fullName>
    </submittedName>
</protein>
<accession>A0AAV5P872</accession>
<evidence type="ECO:0000313" key="2">
    <source>
        <dbReference type="EMBL" id="GLY58156.1"/>
    </source>
</evidence>
<proteinExistence type="predicted"/>
<dbReference type="Proteomes" id="UP001165168">
    <property type="component" value="Unassembled WGS sequence"/>
</dbReference>
<gene>
    <name evidence="2" type="ORF">Ccel01_27580</name>
</gene>
<comment type="caution">
    <text evidence="2">The sequence shown here is derived from an EMBL/GenBank/DDBJ whole genome shotgun (WGS) entry which is preliminary data.</text>
</comment>
<evidence type="ECO:0000256" key="1">
    <source>
        <dbReference type="SAM" id="MobiDB-lite"/>
    </source>
</evidence>
<sequence length="66" mass="7023">MESAPFRAVPPAAVALLVAVSMVSVTKDPSPSFASVSQRADRGWSTPGRDGRCAGVTTRQWYDDVI</sequence>
<evidence type="ECO:0000313" key="3">
    <source>
        <dbReference type="Proteomes" id="UP001165168"/>
    </source>
</evidence>